<keyword evidence="3" id="KW-1185">Reference proteome</keyword>
<evidence type="ECO:0000313" key="2">
    <source>
        <dbReference type="EMBL" id="URE44893.1"/>
    </source>
</evidence>
<proteinExistence type="predicted"/>
<reference evidence="2" key="1">
    <citation type="submission" date="2022-05" db="EMBL/GenBank/DDBJ databases">
        <title>The Musa troglodytarum L. genome provides insights into the mechanism of non-climacteric behaviour and enrichment of carotenoids.</title>
        <authorList>
            <person name="Wang J."/>
        </authorList>
    </citation>
    <scope>NUCLEOTIDE SEQUENCE</scope>
    <source>
        <tissue evidence="2">Leaf</tissue>
    </source>
</reference>
<dbReference type="Proteomes" id="UP001055439">
    <property type="component" value="Chromosome 9"/>
</dbReference>
<protein>
    <submittedName>
        <fullName evidence="2">Uncharacterized protein</fullName>
    </submittedName>
</protein>
<feature type="region of interest" description="Disordered" evidence="1">
    <location>
        <begin position="1"/>
        <end position="25"/>
    </location>
</feature>
<accession>A0A9E7I8Z7</accession>
<dbReference type="AlphaFoldDB" id="A0A9E7I8Z7"/>
<gene>
    <name evidence="2" type="ORF">MUK42_24998</name>
</gene>
<dbReference type="EMBL" id="CP097511">
    <property type="protein sequence ID" value="URE44893.1"/>
    <property type="molecule type" value="Genomic_DNA"/>
</dbReference>
<evidence type="ECO:0000313" key="3">
    <source>
        <dbReference type="Proteomes" id="UP001055439"/>
    </source>
</evidence>
<organism evidence="2 3">
    <name type="scientific">Musa troglodytarum</name>
    <name type="common">fe'i banana</name>
    <dbReference type="NCBI Taxonomy" id="320322"/>
    <lineage>
        <taxon>Eukaryota</taxon>
        <taxon>Viridiplantae</taxon>
        <taxon>Streptophyta</taxon>
        <taxon>Embryophyta</taxon>
        <taxon>Tracheophyta</taxon>
        <taxon>Spermatophyta</taxon>
        <taxon>Magnoliopsida</taxon>
        <taxon>Liliopsida</taxon>
        <taxon>Zingiberales</taxon>
        <taxon>Musaceae</taxon>
        <taxon>Musa</taxon>
    </lineage>
</organism>
<evidence type="ECO:0000256" key="1">
    <source>
        <dbReference type="SAM" id="MobiDB-lite"/>
    </source>
</evidence>
<feature type="region of interest" description="Disordered" evidence="1">
    <location>
        <begin position="85"/>
        <end position="109"/>
    </location>
</feature>
<name>A0A9E7I8Z7_9LILI</name>
<sequence length="171" mass="18235">MGVGVGWGPATTRVRAAKERPQLPAQALPRRPRVGRAARPQNDGRLGRELWGPQLVATQNFYFRVSCLGSCSVGWIWGRIEGSETSPRSNVGSGHHCAAGESRQPPTSAAGAAACRASGVTWHDADTRGVRHGPLTSDVGPLLPLWIKSEVESRTHPSATRKVYLAVPALS</sequence>